<gene>
    <name evidence="2" type="ORF">Np150310_178</name>
    <name evidence="3" type="ORF">RW040310_178</name>
    <name evidence="4" type="ORF">WH050310_178</name>
</gene>
<dbReference type="Proteomes" id="UP000225120">
    <property type="component" value="Segment"/>
</dbReference>
<evidence type="ECO:0000256" key="1">
    <source>
        <dbReference type="SAM" id="MobiDB-lite"/>
    </source>
</evidence>
<dbReference type="EMBL" id="KX349326">
    <property type="protein sequence ID" value="AOO19312.1"/>
    <property type="molecule type" value="Genomic_DNA"/>
</dbReference>
<organism evidence="2 5">
    <name type="scientific">Cyanophage S-RIM12</name>
    <dbReference type="NCBI Taxonomy" id="1278402"/>
    <lineage>
        <taxon>Viruses</taxon>
        <taxon>Duplodnaviria</taxon>
        <taxon>Heunggongvirae</taxon>
        <taxon>Uroviricota</taxon>
        <taxon>Caudoviricetes</taxon>
        <taxon>Pantevenvirales</taxon>
        <taxon>Kyanoviridae</taxon>
        <taxon>Brizovirus</taxon>
        <taxon>Brizovirus syn33</taxon>
    </lineage>
</organism>
<feature type="compositionally biased region" description="Polar residues" evidence="1">
    <location>
        <begin position="19"/>
        <end position="31"/>
    </location>
</feature>
<accession>A0A1D7SPH3</accession>
<feature type="region of interest" description="Disordered" evidence="1">
    <location>
        <begin position="1"/>
        <end position="33"/>
    </location>
</feature>
<feature type="region of interest" description="Disordered" evidence="1">
    <location>
        <begin position="75"/>
        <end position="111"/>
    </location>
</feature>
<evidence type="ECO:0000313" key="5">
    <source>
        <dbReference type="Proteomes" id="UP000224341"/>
    </source>
</evidence>
<evidence type="ECO:0000313" key="3">
    <source>
        <dbReference type="EMBL" id="AOO16092.1"/>
    </source>
</evidence>
<name>A0A1D7SPH3_9CAUD</name>
<reference evidence="5 6" key="1">
    <citation type="journal article" date="2016" name="Environ. Microbiol.">
        <title>Genomic diversification of marine cyanophages into stable ecotypes.</title>
        <authorList>
            <person name="Marston M.F."/>
            <person name="Martiny J.B."/>
        </authorList>
    </citation>
    <scope>NUCLEOTIDE SEQUENCE [LARGE SCALE GENOMIC DNA]</scope>
    <source>
        <strain evidence="2">Np_15_0310</strain>
        <strain evidence="3">RW_04_0310</strain>
        <strain evidence="4">WH_05_0310</strain>
    </source>
</reference>
<evidence type="ECO:0000313" key="4">
    <source>
        <dbReference type="EMBL" id="AOO19312.1"/>
    </source>
</evidence>
<evidence type="ECO:0000313" key="6">
    <source>
        <dbReference type="Proteomes" id="UP000224445"/>
    </source>
</evidence>
<dbReference type="Proteomes" id="UP000224445">
    <property type="component" value="Segment"/>
</dbReference>
<feature type="compositionally biased region" description="Basic and acidic residues" evidence="1">
    <location>
        <begin position="99"/>
        <end position="111"/>
    </location>
</feature>
<evidence type="ECO:0000313" key="2">
    <source>
        <dbReference type="EMBL" id="AOO15452.1"/>
    </source>
</evidence>
<protein>
    <submittedName>
        <fullName evidence="2">Uncharacterized protein</fullName>
    </submittedName>
</protein>
<dbReference type="EMBL" id="KX349308">
    <property type="protein sequence ID" value="AOO15452.1"/>
    <property type="molecule type" value="Genomic_DNA"/>
</dbReference>
<sequence>MHLKKRRLKVMSSEESNKMSRQTPSQDSPSSDECYRAILDAAEHGWDDLLDKADQPANPFAEELWLMEKKKAQQQKKTDDIIVNMDGGVGGSWQTVETPEERNTRHSVDKGEEFIKSGMTLITDIDSDKYLKSARRNSK</sequence>
<dbReference type="EMBL" id="KX349311">
    <property type="protein sequence ID" value="AOO16092.1"/>
    <property type="molecule type" value="Genomic_DNA"/>
</dbReference>
<proteinExistence type="predicted"/>
<dbReference type="Proteomes" id="UP000224341">
    <property type="component" value="Segment"/>
</dbReference>